<evidence type="ECO:0000313" key="1">
    <source>
        <dbReference type="EMBL" id="GMH57033.1"/>
    </source>
</evidence>
<evidence type="ECO:0000313" key="2">
    <source>
        <dbReference type="Proteomes" id="UP001165082"/>
    </source>
</evidence>
<sequence length="263" mass="28082">MAEYDKALFRICQFLSSALLPSIPPPYPVSSGLNPSNPPPSHYTSTNACFEVLALIPGMEWGMARLNWSRYWRWHGVGFVESLVKPPPNLERNLMTFVVPGVARCCCGVLPLSVGFCGYLRSALMILAALQVLVIRSLHVKYVIGGVNGGGWVGPTIEVEKRYSSGYGFVPTVASSALRSASSSAGVQYPSETAPTTCLGAAVSAWDGSNAFWPDSGDVLLIKIVGDDEGVDGGKDKGMNFMQALNFTGVNGTEVDAGEKLVR</sequence>
<dbReference type="EMBL" id="BRXZ01000900">
    <property type="protein sequence ID" value="GMH57033.1"/>
    <property type="molecule type" value="Genomic_DNA"/>
</dbReference>
<comment type="caution">
    <text evidence="1">The sequence shown here is derived from an EMBL/GenBank/DDBJ whole genome shotgun (WGS) entry which is preliminary data.</text>
</comment>
<dbReference type="Proteomes" id="UP001165082">
    <property type="component" value="Unassembled WGS sequence"/>
</dbReference>
<reference evidence="1" key="1">
    <citation type="submission" date="2022-07" db="EMBL/GenBank/DDBJ databases">
        <title>Genome analysis of Parmales, a sister group of diatoms, reveals the evolutionary specialization of diatoms from phago-mixotrophs to photoautotrophs.</title>
        <authorList>
            <person name="Ban H."/>
            <person name="Sato S."/>
            <person name="Yoshikawa S."/>
            <person name="Kazumasa Y."/>
            <person name="Nakamura Y."/>
            <person name="Ichinomiya M."/>
            <person name="Saitoh K."/>
            <person name="Sato N."/>
            <person name="Blanc-Mathieu R."/>
            <person name="Endo H."/>
            <person name="Kuwata A."/>
            <person name="Ogata H."/>
        </authorList>
    </citation>
    <scope>NUCLEOTIDE SEQUENCE</scope>
</reference>
<dbReference type="AlphaFoldDB" id="A0A9W7DW20"/>
<proteinExistence type="predicted"/>
<gene>
    <name evidence="1" type="ORF">TrRE_jg2912</name>
</gene>
<organism evidence="1 2">
    <name type="scientific">Triparma retinervis</name>
    <dbReference type="NCBI Taxonomy" id="2557542"/>
    <lineage>
        <taxon>Eukaryota</taxon>
        <taxon>Sar</taxon>
        <taxon>Stramenopiles</taxon>
        <taxon>Ochrophyta</taxon>
        <taxon>Bolidophyceae</taxon>
        <taxon>Parmales</taxon>
        <taxon>Triparmaceae</taxon>
        <taxon>Triparma</taxon>
    </lineage>
</organism>
<name>A0A9W7DW20_9STRA</name>
<keyword evidence="2" id="KW-1185">Reference proteome</keyword>
<protein>
    <submittedName>
        <fullName evidence="1">Uncharacterized protein</fullName>
    </submittedName>
</protein>
<accession>A0A9W7DW20</accession>